<dbReference type="InParanoid" id="W2RL70"/>
<dbReference type="RefSeq" id="XP_008721261.1">
    <property type="nucleotide sequence ID" value="XM_008723039.1"/>
</dbReference>
<gene>
    <name evidence="1" type="ORF">HMPREF1541_08721</name>
</gene>
<protein>
    <submittedName>
        <fullName evidence="1">Uncharacterized protein</fullName>
    </submittedName>
</protein>
<dbReference type="VEuPathDB" id="FungiDB:HMPREF1541_08721"/>
<proteinExistence type="predicted"/>
<dbReference type="AlphaFoldDB" id="W2RL70"/>
<organism evidence="1 2">
    <name type="scientific">Cyphellophora europaea (strain CBS 101466)</name>
    <name type="common">Phialophora europaea</name>
    <dbReference type="NCBI Taxonomy" id="1220924"/>
    <lineage>
        <taxon>Eukaryota</taxon>
        <taxon>Fungi</taxon>
        <taxon>Dikarya</taxon>
        <taxon>Ascomycota</taxon>
        <taxon>Pezizomycotina</taxon>
        <taxon>Eurotiomycetes</taxon>
        <taxon>Chaetothyriomycetidae</taxon>
        <taxon>Chaetothyriales</taxon>
        <taxon>Cyphellophoraceae</taxon>
        <taxon>Cyphellophora</taxon>
    </lineage>
</organism>
<dbReference type="GeneID" id="19976060"/>
<keyword evidence="2" id="KW-1185">Reference proteome</keyword>
<reference evidence="1 2" key="1">
    <citation type="submission" date="2013-03" db="EMBL/GenBank/DDBJ databases">
        <title>The Genome Sequence of Phialophora europaea CBS 101466.</title>
        <authorList>
            <consortium name="The Broad Institute Genomics Platform"/>
            <person name="Cuomo C."/>
            <person name="de Hoog S."/>
            <person name="Gorbushina A."/>
            <person name="Walker B."/>
            <person name="Young S.K."/>
            <person name="Zeng Q."/>
            <person name="Gargeya S."/>
            <person name="Fitzgerald M."/>
            <person name="Haas B."/>
            <person name="Abouelleil A."/>
            <person name="Allen A.W."/>
            <person name="Alvarado L."/>
            <person name="Arachchi H.M."/>
            <person name="Berlin A.M."/>
            <person name="Chapman S.B."/>
            <person name="Gainer-Dewar J."/>
            <person name="Goldberg J."/>
            <person name="Griggs A."/>
            <person name="Gujja S."/>
            <person name="Hansen M."/>
            <person name="Howarth C."/>
            <person name="Imamovic A."/>
            <person name="Ireland A."/>
            <person name="Larimer J."/>
            <person name="McCowan C."/>
            <person name="Murphy C."/>
            <person name="Pearson M."/>
            <person name="Poon T.W."/>
            <person name="Priest M."/>
            <person name="Roberts A."/>
            <person name="Saif S."/>
            <person name="Shea T."/>
            <person name="Sisk P."/>
            <person name="Sykes S."/>
            <person name="Wortman J."/>
            <person name="Nusbaum C."/>
            <person name="Birren B."/>
        </authorList>
    </citation>
    <scope>NUCLEOTIDE SEQUENCE [LARGE SCALE GENOMIC DNA]</scope>
    <source>
        <strain evidence="1 2">CBS 101466</strain>
    </source>
</reference>
<dbReference type="Proteomes" id="UP000030752">
    <property type="component" value="Unassembled WGS sequence"/>
</dbReference>
<evidence type="ECO:0000313" key="2">
    <source>
        <dbReference type="Proteomes" id="UP000030752"/>
    </source>
</evidence>
<dbReference type="HOGENOM" id="CLU_2223169_0_0_1"/>
<name>W2RL70_CYPE1</name>
<accession>W2RL70</accession>
<sequence>MRRYAEWLWERFHRLSERWRWLLPTRLCLLSRGMCTDCHHYPPRCTLDLPSSRNRHSDCSHHHLTIEWRTVYCDYYCDHWRLANGSDNGADECAHHQRNLGKPVLD</sequence>
<dbReference type="EMBL" id="KB822725">
    <property type="protein sequence ID" value="ETN36443.1"/>
    <property type="molecule type" value="Genomic_DNA"/>
</dbReference>
<evidence type="ECO:0000313" key="1">
    <source>
        <dbReference type="EMBL" id="ETN36443.1"/>
    </source>
</evidence>